<evidence type="ECO:0000256" key="16">
    <source>
        <dbReference type="SAM" id="MobiDB-lite"/>
    </source>
</evidence>
<dbReference type="Gene3D" id="3.40.50.1010">
    <property type="entry name" value="5'-nuclease"/>
    <property type="match status" value="1"/>
</dbReference>
<feature type="compositionally biased region" description="Basic and acidic residues" evidence="16">
    <location>
        <begin position="358"/>
        <end position="367"/>
    </location>
</feature>
<keyword evidence="9 15" id="KW-0269">Exonuclease</keyword>
<evidence type="ECO:0000313" key="20">
    <source>
        <dbReference type="EMBL" id="KAK0533436.1"/>
    </source>
</evidence>
<dbReference type="SMART" id="SM00484">
    <property type="entry name" value="XPGI"/>
    <property type="match status" value="1"/>
</dbReference>
<keyword evidence="10 15" id="KW-0460">Magnesium</keyword>
<dbReference type="SMART" id="SM00279">
    <property type="entry name" value="HhH2"/>
    <property type="match status" value="1"/>
</dbReference>
<keyword evidence="11 15" id="KW-0496">Mitochondrion</keyword>
<dbReference type="InterPro" id="IPR019974">
    <property type="entry name" value="XPG_CS"/>
</dbReference>
<dbReference type="Pfam" id="PF00752">
    <property type="entry name" value="XPG_N"/>
    <property type="match status" value="1"/>
</dbReference>
<evidence type="ECO:0000256" key="7">
    <source>
        <dbReference type="ARBA" id="ARBA00022763"/>
    </source>
</evidence>
<sequence length="406" mass="45075">MGIKGLTSLINDEAPAAIKPNDIKTYFGRKVAIDASMSLYQFLIAVRQQDGQQLMSESGETTSHLMGFFYRTLRMIDYGIKPMYVFDGKPPDLKKAVLANRFGKREEAREEEEEEKDVADAERMDQLARRQVRPTKTHNDEVRQLLKLMGIPCITAPSEAEAQCAELCRAGKVYAAGSEDMDTLTFGSPILLKHLTFSEQKKMPVHEVNLAKAREGLGMDMDQFIDLCILLGCDYLDPIKGIGPKTALKLIRDHGSLDGVLEHLRSESKKSIVIPEEWPYEEARKLFKHPDVQKGDAVELKWEAPDVEGLVQFLCQDKGFSEDRVRKGAEKLTKSMSQKQQGRLDGFFTVMPSAKAEASSKDGDGKKGGKGKGKGKGKQDDKKTKSSSSSSASKSKPAPVLTARKR</sequence>
<evidence type="ECO:0000259" key="18">
    <source>
        <dbReference type="SMART" id="SM00484"/>
    </source>
</evidence>
<dbReference type="FunFam" id="1.10.150.20:FF:000009">
    <property type="entry name" value="Flap endonuclease 1"/>
    <property type="match status" value="1"/>
</dbReference>
<dbReference type="AlphaFoldDB" id="A0AAN6JL62"/>
<dbReference type="EMBL" id="JAPDMQ010000137">
    <property type="protein sequence ID" value="KAK0533436.1"/>
    <property type="molecule type" value="Genomic_DNA"/>
</dbReference>
<dbReference type="GO" id="GO:0017108">
    <property type="term" value="F:5'-flap endonuclease activity"/>
    <property type="evidence" value="ECO:0007669"/>
    <property type="project" value="UniProtKB-UniRule"/>
</dbReference>
<dbReference type="Pfam" id="PF00867">
    <property type="entry name" value="XPG_I"/>
    <property type="match status" value="1"/>
</dbReference>
<dbReference type="PANTHER" id="PTHR11081">
    <property type="entry name" value="FLAP ENDONUCLEASE FAMILY MEMBER"/>
    <property type="match status" value="1"/>
</dbReference>
<evidence type="ECO:0000256" key="13">
    <source>
        <dbReference type="ARBA" id="ARBA00023242"/>
    </source>
</evidence>
<organism evidence="20 21">
    <name type="scientific">Tilletia horrida</name>
    <dbReference type="NCBI Taxonomy" id="155126"/>
    <lineage>
        <taxon>Eukaryota</taxon>
        <taxon>Fungi</taxon>
        <taxon>Dikarya</taxon>
        <taxon>Basidiomycota</taxon>
        <taxon>Ustilaginomycotina</taxon>
        <taxon>Exobasidiomycetes</taxon>
        <taxon>Tilletiales</taxon>
        <taxon>Tilletiaceae</taxon>
        <taxon>Tilletia</taxon>
    </lineage>
</organism>
<dbReference type="InterPro" id="IPR008918">
    <property type="entry name" value="HhH2"/>
</dbReference>
<dbReference type="HAMAP" id="MF_00614">
    <property type="entry name" value="Fen"/>
    <property type="match status" value="1"/>
</dbReference>
<evidence type="ECO:0000256" key="5">
    <source>
        <dbReference type="ARBA" id="ARBA00022723"/>
    </source>
</evidence>
<keyword evidence="12 15" id="KW-0234">DNA repair</keyword>
<dbReference type="SUPFAM" id="SSF47807">
    <property type="entry name" value="5' to 3' exonuclease, C-terminal subdomain"/>
    <property type="match status" value="1"/>
</dbReference>
<dbReference type="GO" id="GO:0005730">
    <property type="term" value="C:nucleolus"/>
    <property type="evidence" value="ECO:0007669"/>
    <property type="project" value="UniProtKB-SubCell"/>
</dbReference>
<keyword evidence="7 15" id="KW-0227">DNA damage</keyword>
<gene>
    <name evidence="20" type="primary">FEN1</name>
    <name evidence="20" type="ORF">OC842_002977</name>
</gene>
<dbReference type="SUPFAM" id="SSF88723">
    <property type="entry name" value="PIN domain-like"/>
    <property type="match status" value="1"/>
</dbReference>
<keyword evidence="4 15" id="KW-0540">Nuclease</keyword>
<dbReference type="InterPro" id="IPR002421">
    <property type="entry name" value="5-3_exonuclease"/>
</dbReference>
<dbReference type="Proteomes" id="UP001176521">
    <property type="component" value="Unassembled WGS sequence"/>
</dbReference>
<evidence type="ECO:0000256" key="14">
    <source>
        <dbReference type="ARBA" id="ARBA00034726"/>
    </source>
</evidence>
<comment type="subcellular location">
    <subcellularLocation>
        <location evidence="1 15">Mitochondrion</location>
    </subcellularLocation>
    <subcellularLocation>
        <location evidence="15">Nucleus</location>
        <location evidence="15">Nucleolus</location>
    </subcellularLocation>
    <subcellularLocation>
        <location evidence="15">Nucleus</location>
        <location evidence="15">Nucleoplasm</location>
    </subcellularLocation>
    <text evidence="15">Resides mostly in the nucleoli and relocalizes to the nucleoplasm upon DNA damage.</text>
</comment>
<comment type="caution">
    <text evidence="20">The sequence shown here is derived from an EMBL/GenBank/DDBJ whole genome shotgun (WGS) entry which is preliminary data.</text>
</comment>
<dbReference type="SMART" id="SM00475">
    <property type="entry name" value="53EXOc"/>
    <property type="match status" value="1"/>
</dbReference>
<dbReference type="PROSITE" id="PS00842">
    <property type="entry name" value="XPG_2"/>
    <property type="match status" value="1"/>
</dbReference>
<dbReference type="GO" id="GO:0005739">
    <property type="term" value="C:mitochondrion"/>
    <property type="evidence" value="ECO:0007669"/>
    <property type="project" value="UniProtKB-SubCell"/>
</dbReference>
<dbReference type="InterPro" id="IPR006084">
    <property type="entry name" value="XPG/Rad2"/>
</dbReference>
<evidence type="ECO:0000256" key="1">
    <source>
        <dbReference type="ARBA" id="ARBA00004173"/>
    </source>
</evidence>
<dbReference type="GO" id="GO:0000287">
    <property type="term" value="F:magnesium ion binding"/>
    <property type="evidence" value="ECO:0007669"/>
    <property type="project" value="UniProtKB-UniRule"/>
</dbReference>
<feature type="compositionally biased region" description="Low complexity" evidence="16">
    <location>
        <begin position="386"/>
        <end position="396"/>
    </location>
</feature>
<dbReference type="Gene3D" id="1.10.150.20">
    <property type="entry name" value="5' to 3' exonuclease, C-terminal subdomain"/>
    <property type="match status" value="1"/>
</dbReference>
<keyword evidence="6 15" id="KW-0255">Endonuclease</keyword>
<dbReference type="PANTHER" id="PTHR11081:SF9">
    <property type="entry name" value="FLAP ENDONUCLEASE 1"/>
    <property type="match status" value="1"/>
</dbReference>
<dbReference type="CDD" id="cd09867">
    <property type="entry name" value="PIN_FEN1"/>
    <property type="match status" value="1"/>
</dbReference>
<dbReference type="EC" id="3.1.-.-" evidence="15"/>
<name>A0AAN6JL62_9BASI</name>
<dbReference type="SMART" id="SM00485">
    <property type="entry name" value="XPGN"/>
    <property type="match status" value="1"/>
</dbReference>
<protein>
    <recommendedName>
        <fullName evidence="15">Flap endonuclease 1</fullName>
        <shortName evidence="15">FEN-1</shortName>
        <ecNumber evidence="15">3.1.-.-</ecNumber>
    </recommendedName>
    <alternativeName>
        <fullName evidence="15">Flap structure-specific endonuclease 1</fullName>
    </alternativeName>
</protein>
<keyword evidence="21" id="KW-1185">Reference proteome</keyword>
<comment type="similarity">
    <text evidence="14 15">Belongs to the XPG/RAD2 endonuclease family. FEN1 subfamily.</text>
</comment>
<evidence type="ECO:0000259" key="19">
    <source>
        <dbReference type="SMART" id="SM00485"/>
    </source>
</evidence>
<feature type="domain" description="XPG N-terminal" evidence="19">
    <location>
        <begin position="1"/>
        <end position="108"/>
    </location>
</feature>
<dbReference type="PROSITE" id="PS00841">
    <property type="entry name" value="XPG_1"/>
    <property type="match status" value="1"/>
</dbReference>
<dbReference type="InterPro" id="IPR023426">
    <property type="entry name" value="Flap_endonuc"/>
</dbReference>
<dbReference type="InterPro" id="IPR036279">
    <property type="entry name" value="5-3_exonuclease_C_sf"/>
</dbReference>
<evidence type="ECO:0000256" key="12">
    <source>
        <dbReference type="ARBA" id="ARBA00023204"/>
    </source>
</evidence>
<evidence type="ECO:0000256" key="2">
    <source>
        <dbReference type="ARBA" id="ARBA00022553"/>
    </source>
</evidence>
<accession>A0AAN6JL62</accession>
<dbReference type="GO" id="GO:0043137">
    <property type="term" value="P:DNA replication, removal of RNA primer"/>
    <property type="evidence" value="ECO:0007669"/>
    <property type="project" value="UniProtKB-UniRule"/>
</dbReference>
<dbReference type="GO" id="GO:0006284">
    <property type="term" value="P:base-excision repair"/>
    <property type="evidence" value="ECO:0007669"/>
    <property type="project" value="UniProtKB-UniRule"/>
</dbReference>
<comment type="function">
    <text evidence="15">Structure-specific nuclease with 5'-flap endonuclease and 5'-3' exonuclease activities involved in DNA replication and repair. During DNA replication, cleaves the 5'-overhanging flap structure that is generated by displacement synthesis when DNA polymerase encounters the 5'-end of a downstream Okazaki fragment. It enters the flap from the 5'-end and then tracks to cleave the flap base, leaving a nick for ligation. Also involved in the long patch base excision repair (LP-BER) pathway, by cleaving within the apurinic/apyrimidinic (AP) site-terminated flap. Acts as a genome stabilization factor that prevents flaps from equilibrating into structures that lead to duplications and deletions. Also possesses 5'-3' exonuclease activity on nicked or gapped double-stranded DNA, and exhibits RNase H activity. Also involved in replication and repair of rDNA and in repairing mitochondrial DNA.</text>
</comment>
<reference evidence="20" key="1">
    <citation type="journal article" date="2023" name="PhytoFront">
        <title>Draft Genome Resources of Seven Strains of Tilletia horrida, Causal Agent of Kernel Smut of Rice.</title>
        <authorList>
            <person name="Khanal S."/>
            <person name="Antony Babu S."/>
            <person name="Zhou X.G."/>
        </authorList>
    </citation>
    <scope>NUCLEOTIDE SEQUENCE</scope>
    <source>
        <strain evidence="20">TX3</strain>
    </source>
</reference>
<feature type="domain" description="5'-3' exonuclease" evidence="17">
    <location>
        <begin position="29"/>
        <end position="316"/>
    </location>
</feature>
<dbReference type="GO" id="GO:0008409">
    <property type="term" value="F:5'-3' exonuclease activity"/>
    <property type="evidence" value="ECO:0007669"/>
    <property type="project" value="UniProtKB-UniRule"/>
</dbReference>
<evidence type="ECO:0000256" key="9">
    <source>
        <dbReference type="ARBA" id="ARBA00022839"/>
    </source>
</evidence>
<evidence type="ECO:0000256" key="6">
    <source>
        <dbReference type="ARBA" id="ARBA00022759"/>
    </source>
</evidence>
<evidence type="ECO:0000313" key="21">
    <source>
        <dbReference type="Proteomes" id="UP001176521"/>
    </source>
</evidence>
<keyword evidence="5 15" id="KW-0479">Metal-binding</keyword>
<keyword evidence="8 15" id="KW-0378">Hydrolase</keyword>
<evidence type="ECO:0000256" key="8">
    <source>
        <dbReference type="ARBA" id="ARBA00022801"/>
    </source>
</evidence>
<evidence type="ECO:0000256" key="11">
    <source>
        <dbReference type="ARBA" id="ARBA00023128"/>
    </source>
</evidence>
<dbReference type="FunFam" id="3.40.50.1010:FF:000003">
    <property type="entry name" value="Flap endonuclease 1"/>
    <property type="match status" value="1"/>
</dbReference>
<dbReference type="InterPro" id="IPR006085">
    <property type="entry name" value="XPG_DNA_repair_N"/>
</dbReference>
<keyword evidence="2 15" id="KW-0597">Phosphoprotein</keyword>
<keyword evidence="3 15" id="KW-0235">DNA replication</keyword>
<dbReference type="InterPro" id="IPR006086">
    <property type="entry name" value="XPG-I_dom"/>
</dbReference>
<dbReference type="GO" id="GO:0005654">
    <property type="term" value="C:nucleoplasm"/>
    <property type="evidence" value="ECO:0007669"/>
    <property type="project" value="UniProtKB-SubCell"/>
</dbReference>
<dbReference type="GO" id="GO:0003677">
    <property type="term" value="F:DNA binding"/>
    <property type="evidence" value="ECO:0007669"/>
    <property type="project" value="UniProtKB-UniRule"/>
</dbReference>
<evidence type="ECO:0000256" key="10">
    <source>
        <dbReference type="ARBA" id="ARBA00022842"/>
    </source>
</evidence>
<feature type="region of interest" description="Disordered" evidence="16">
    <location>
        <begin position="104"/>
        <end position="123"/>
    </location>
</feature>
<feature type="domain" description="XPG-I" evidence="18">
    <location>
        <begin position="147"/>
        <end position="219"/>
    </location>
</feature>
<feature type="region of interest" description="Disordered" evidence="16">
    <location>
        <begin position="331"/>
        <end position="406"/>
    </location>
</feature>
<evidence type="ECO:0000259" key="17">
    <source>
        <dbReference type="SMART" id="SM00475"/>
    </source>
</evidence>
<comment type="cofactor">
    <cofactor evidence="15">
        <name>Mg(2+)</name>
        <dbReference type="ChEBI" id="CHEBI:18420"/>
    </cofactor>
    <text evidence="15">Binds 2 magnesium ions per subunit. They probably participate in the reaction catalyzed by the enzyme. May bind an additional third magnesium ion after substrate binding.</text>
</comment>
<keyword evidence="13 15" id="KW-0539">Nucleus</keyword>
<dbReference type="PRINTS" id="PR00853">
    <property type="entry name" value="XPGRADSUPER"/>
</dbReference>
<evidence type="ECO:0000256" key="15">
    <source>
        <dbReference type="HAMAP-Rule" id="MF_03140"/>
    </source>
</evidence>
<dbReference type="InterPro" id="IPR029060">
    <property type="entry name" value="PIN-like_dom_sf"/>
</dbReference>
<evidence type="ECO:0000256" key="3">
    <source>
        <dbReference type="ARBA" id="ARBA00022705"/>
    </source>
</evidence>
<proteinExistence type="inferred from homology"/>
<evidence type="ECO:0000256" key="4">
    <source>
        <dbReference type="ARBA" id="ARBA00022722"/>
    </source>
</evidence>